<name>A0A9W6Y249_9STRA</name>
<organism evidence="1 2">
    <name type="scientific">Phytophthora fragariaefolia</name>
    <dbReference type="NCBI Taxonomy" id="1490495"/>
    <lineage>
        <taxon>Eukaryota</taxon>
        <taxon>Sar</taxon>
        <taxon>Stramenopiles</taxon>
        <taxon>Oomycota</taxon>
        <taxon>Peronosporomycetes</taxon>
        <taxon>Peronosporales</taxon>
        <taxon>Peronosporaceae</taxon>
        <taxon>Phytophthora</taxon>
    </lineage>
</organism>
<comment type="caution">
    <text evidence="1">The sequence shown here is derived from an EMBL/GenBank/DDBJ whole genome shotgun (WGS) entry which is preliminary data.</text>
</comment>
<evidence type="ECO:0000313" key="2">
    <source>
        <dbReference type="Proteomes" id="UP001165121"/>
    </source>
</evidence>
<dbReference type="AlphaFoldDB" id="A0A9W6Y249"/>
<dbReference type="Proteomes" id="UP001165121">
    <property type="component" value="Unassembled WGS sequence"/>
</dbReference>
<evidence type="ECO:0000313" key="1">
    <source>
        <dbReference type="EMBL" id="GMF50050.1"/>
    </source>
</evidence>
<reference evidence="1" key="1">
    <citation type="submission" date="2023-04" db="EMBL/GenBank/DDBJ databases">
        <title>Phytophthora fragariaefolia NBRC 109709.</title>
        <authorList>
            <person name="Ichikawa N."/>
            <person name="Sato H."/>
            <person name="Tonouchi N."/>
        </authorList>
    </citation>
    <scope>NUCLEOTIDE SEQUENCE</scope>
    <source>
        <strain evidence="1">NBRC 109709</strain>
    </source>
</reference>
<accession>A0A9W6Y249</accession>
<protein>
    <submittedName>
        <fullName evidence="1">Unnamed protein product</fullName>
    </submittedName>
</protein>
<sequence>MTEYRFMLCNAESAYHLRSCSYVVKQAGSFSNMVVGTSELSLVNMDALSLFAIPKSAFQKESPGMPAPKSAKVSAGASTASTRVAMLAKKERELAGVATELAASGVELIRVEVKLDAVGRGLAITETRLAEVERRLAAMEKAA</sequence>
<keyword evidence="2" id="KW-1185">Reference proteome</keyword>
<dbReference type="EMBL" id="BSXT01002645">
    <property type="protein sequence ID" value="GMF50050.1"/>
    <property type="molecule type" value="Genomic_DNA"/>
</dbReference>
<gene>
    <name evidence="1" type="ORF">Pfra01_001987700</name>
</gene>
<proteinExistence type="predicted"/>